<organism evidence="2 3">
    <name type="scientific">Kaistia soli DSM 19436</name>
    <dbReference type="NCBI Taxonomy" id="1122133"/>
    <lineage>
        <taxon>Bacteria</taxon>
        <taxon>Pseudomonadati</taxon>
        <taxon>Pseudomonadota</taxon>
        <taxon>Alphaproteobacteria</taxon>
        <taxon>Hyphomicrobiales</taxon>
        <taxon>Kaistiaceae</taxon>
        <taxon>Kaistia</taxon>
    </lineage>
</organism>
<dbReference type="InterPro" id="IPR000994">
    <property type="entry name" value="Pept_M24"/>
</dbReference>
<dbReference type="Proteomes" id="UP000184485">
    <property type="component" value="Unassembled WGS sequence"/>
</dbReference>
<dbReference type="PANTHER" id="PTHR46112:SF2">
    <property type="entry name" value="XAA-PRO AMINOPEPTIDASE P-RELATED"/>
    <property type="match status" value="1"/>
</dbReference>
<dbReference type="AlphaFoldDB" id="A0A1M4WSA7"/>
<dbReference type="InterPro" id="IPR050659">
    <property type="entry name" value="Peptidase_M24B"/>
</dbReference>
<evidence type="ECO:0000313" key="3">
    <source>
        <dbReference type="Proteomes" id="UP000184485"/>
    </source>
</evidence>
<proteinExistence type="predicted"/>
<keyword evidence="3" id="KW-1185">Reference proteome</keyword>
<dbReference type="RefSeq" id="WP_073051670.1">
    <property type="nucleotide sequence ID" value="NZ_FQUP01000001.1"/>
</dbReference>
<feature type="domain" description="Peptidase M24" evidence="1">
    <location>
        <begin position="32"/>
        <end position="186"/>
    </location>
</feature>
<dbReference type="PANTHER" id="PTHR46112">
    <property type="entry name" value="AMINOPEPTIDASE"/>
    <property type="match status" value="1"/>
</dbReference>
<accession>A0A1M4WSA7</accession>
<name>A0A1M4WSA7_9HYPH</name>
<dbReference type="STRING" id="1122133.SAMN02745157_1051"/>
<dbReference type="OrthoDB" id="8418909at2"/>
<dbReference type="EMBL" id="FQUP01000001">
    <property type="protein sequence ID" value="SHE83872.1"/>
    <property type="molecule type" value="Genomic_DNA"/>
</dbReference>
<sequence>MSGPVAVKRITPAWTYKPGPDVSDTPPPGLVRAQALARQACAVGLAALEPGMSEQDIDLVVSDFLARNGIEHVWTITVVGLGENAKVCFPTNGPGAMKAAERDVLMLDVHPITPDGSWGDCTRCRVLGDYPEAKTALADLERIHARTLDFCRPGMPAKELFGFCHELLVADGFVLLDLLGNIGHSLTAGAAYLHNFIDASNDAAMWGAWAIEPFASRDDIAVKVEDLVWFGRDACTII</sequence>
<protein>
    <submittedName>
        <fullName evidence="2">Metallopeptidase family M24</fullName>
    </submittedName>
</protein>
<dbReference type="SUPFAM" id="SSF55920">
    <property type="entry name" value="Creatinase/aminopeptidase"/>
    <property type="match status" value="1"/>
</dbReference>
<evidence type="ECO:0000313" key="2">
    <source>
        <dbReference type="EMBL" id="SHE83872.1"/>
    </source>
</evidence>
<dbReference type="InterPro" id="IPR036005">
    <property type="entry name" value="Creatinase/aminopeptidase-like"/>
</dbReference>
<dbReference type="Pfam" id="PF00557">
    <property type="entry name" value="Peptidase_M24"/>
    <property type="match status" value="1"/>
</dbReference>
<dbReference type="Gene3D" id="3.90.230.10">
    <property type="entry name" value="Creatinase/methionine aminopeptidase superfamily"/>
    <property type="match status" value="1"/>
</dbReference>
<evidence type="ECO:0000259" key="1">
    <source>
        <dbReference type="Pfam" id="PF00557"/>
    </source>
</evidence>
<dbReference type="CDD" id="cd01066">
    <property type="entry name" value="APP_MetAP"/>
    <property type="match status" value="1"/>
</dbReference>
<gene>
    <name evidence="2" type="ORF">SAMN02745157_1051</name>
</gene>
<reference evidence="2 3" key="1">
    <citation type="submission" date="2016-11" db="EMBL/GenBank/DDBJ databases">
        <authorList>
            <person name="Jaros S."/>
            <person name="Januszkiewicz K."/>
            <person name="Wedrychowicz H."/>
        </authorList>
    </citation>
    <scope>NUCLEOTIDE SEQUENCE [LARGE SCALE GENOMIC DNA]</scope>
    <source>
        <strain evidence="2 3">DSM 19436</strain>
    </source>
</reference>